<accession>A0ACC6JY04</accession>
<evidence type="ECO:0000313" key="1">
    <source>
        <dbReference type="EMBL" id="MDR6710987.1"/>
    </source>
</evidence>
<name>A0ACC6JY04_9PSED</name>
<organism evidence="1 2">
    <name type="scientific">Pseudomonas hunanensis</name>
    <dbReference type="NCBI Taxonomy" id="1247546"/>
    <lineage>
        <taxon>Bacteria</taxon>
        <taxon>Pseudomonadati</taxon>
        <taxon>Pseudomonadota</taxon>
        <taxon>Gammaproteobacteria</taxon>
        <taxon>Pseudomonadales</taxon>
        <taxon>Pseudomonadaceae</taxon>
        <taxon>Pseudomonas</taxon>
    </lineage>
</organism>
<evidence type="ECO:0000313" key="2">
    <source>
        <dbReference type="Proteomes" id="UP001259587"/>
    </source>
</evidence>
<proteinExistence type="predicted"/>
<comment type="caution">
    <text evidence="1">The sequence shown here is derived from an EMBL/GenBank/DDBJ whole genome shotgun (WGS) entry which is preliminary data.</text>
</comment>
<dbReference type="EMBL" id="JAVDTH010000002">
    <property type="protein sequence ID" value="MDR6710987.1"/>
    <property type="molecule type" value="Genomic_DNA"/>
</dbReference>
<gene>
    <name evidence="1" type="ORF">J2W83_000577</name>
</gene>
<reference evidence="1" key="1">
    <citation type="submission" date="2023-07" db="EMBL/GenBank/DDBJ databases">
        <title>Sorghum-associated microbial communities from plants grown in Nebraska, USA.</title>
        <authorList>
            <person name="Schachtman D."/>
        </authorList>
    </citation>
    <scope>NUCLEOTIDE SEQUENCE</scope>
    <source>
        <strain evidence="1">BE56</strain>
    </source>
</reference>
<protein>
    <submittedName>
        <fullName evidence="1">Arthrofactin-type cyclic lipopeptide synthetase A</fullName>
    </submittedName>
</protein>
<dbReference type="Proteomes" id="UP001259587">
    <property type="component" value="Unassembled WGS sequence"/>
</dbReference>
<sequence length="2124" mass="232866">MPVAETFALTTAQRDIWLDQISHGDSPLYNIGAYVELDGGVEVARLRQALEHLQSQHDALRTVLVAASEESGLPRQYFATAMAVELPEWDVRDNPDPRAAAQALLNTQMQRRYDLDNSALDCSPLWRAMLIRVADSAYLFAVQAHHLILDGWGVDQLFKQVADYYRLLEQGLPLPDEAPSYRAFIEDDQAYQRSSRQARDRDYWLAKYQQLPDALLRPRERDTALADAPSGALEQPFDSALLARMQQLAGELQSSAFHVLLAALHVCCARTWQRDEWIVGLPVRNRSNARFKATLGLFTQVSALRMDFGRSQSFAELVRGIRDALKQDFRHQRFALSELNRSLGALREERAQLFEVVVSYEEDGNDLRFGAIPAQTVMVCNSHEPTPLTVHLRSNSQSAKACLHLVYNRAWFSQPEVEALAARLLHVLEQGLRQPALGIGEFDVLTVGEHALLQRWNDTAVPGGAEQLIHRRIEAQAKVRPQALALVQEGRSLSYGELNRRADVLAQRLAAAGVSADQRVAVVARRGLDTVVGLLAVLKAGGAYVPIDPAHPRERLAYLLEDSAPRVVLVQSDLVARLPAHDLPQIELDLFDWTTPAARPVASQRSPHNLAYVIYTSGSTGQPKGVMVEHRTLANLIDWHCDTFDLRPGRQQSCLAGVGFDAMAWELWPALSSGATLHLAPAREGAEDIDGLLRWWRAQPLDVSFLPTPVAEHAFAQGTPHPTLQTLLVGGDRLRRLARERSYRVINNYGPTEATVVASSGAVEAGGPLHIGRPVANTRLYVLDEQQRLLPVGATGELYVGGAGVARGYLNRAQMTAERFLDDPFNPAAGARMYRSGDLVRWLADGTLEYLGRNDDQVKIRGVRVELAEIEAALASHPALRECVVLLREGQLQAWFIGEPAVTPLQLHEHLRSRLPAALLPVAYVRLSAWPLTANGKLDRRALPAAGSEALVQRVHEAPEGDIEQRLAALWAELLQVERVGRQDHFFELGGHSLLAVQLIARMREQGLQADAQVLFGQPTLASLAAAVVSAQAPGVPANRIPPGCQRITPQMLVLTDLDQAAIERIVASVPGGAANVQEIYPLAPLQQGLLYHHVTDLRDTYQQQALFAFASHEQLLAFADALQRVIERHDILRTSLAWEDLEQPQQVVWREARMDVQTLHCEPAVTDVAAQLRSHFDPAQTPLDLRHAPMMALACSEDPGEGRWLGLLRFHHLINDAVSIQVLLGELEAFMHGRSEQLPVSVPYREYVALSTAADRQARHDAYFRDQLAAVEAPAPIPGLGGERVDDGDLQTLSHSLAAALTEQLREHVRQQGVSLASLFHLAWAQVLGALCGRDEVTLGTVLLGRAMAGRGAERALGMFINSLPLRVKLARRSVAQGLGETHTSLAGLLAHEDAPLLLAQRCSGLPTGTPLFHSLINFRSGALLETEVLPGVQLVEASEVLSHALVLTVDDHQHGIQVAVRAPRAIGAERVMDYLSTALSQLNDALSQGGGKPLEALCSVPANELQRLLGDFNPDADRQSPLEQTLPALFEAQVRRTPEAIALQTDTTGVDYQTLNAQANRLAHHLIAQGVEADTRVAVCVERGVSLIVALLGILKAGGAYVPLDPSYPSDRLRFMLEDSAPRLVLVHGATRGLFDHPAAALLDLDHDTCDGYSENNPRVPGLGPGHLAYVMYTSGSTGTPKGVMIEHRGLCNLMHWGSIICPPQPGDALLQRAPFTFDGSVWELFWPLVAGMRLVLARPDGHRDPGYLVQLIQARQVSTVKFVPALLHQFLQEPGVERCTSLTDIFCGGGELTLALVRSLRERLPGVRLHNVYGPTEATVDSTAWTLHAHEPLPDLPPPIGRAISNTRLYVLDAHDRPVPLGAIGQLHIGGVGVARGYLGLPVLQAERFIASPFVPGDRLYRTGDLVRYRLDGELEFVGRNDFQVKLRGLRVELGEIEALLAEHAAIGQSVVVMREERLVAYFTCRDRAAAPALEVLRSHLLARLPEYMVPQAFVALAELPLSANGKVDRQALPAPGAESVISREYQAPRGPLETALAEIWTQVLKIEQVGRDDNFFELGGHSLLAVGLVARMRQAGLHVDARTLFSQPTLAGLAANTRLEQVQVVIPQTTIPTLGTRRRI</sequence>
<keyword evidence="2" id="KW-1185">Reference proteome</keyword>